<dbReference type="Pfam" id="PF18804">
    <property type="entry name" value="CxC3"/>
    <property type="match status" value="1"/>
</dbReference>
<protein>
    <recommendedName>
        <fullName evidence="1">CxC3 like cysteine cluster domain-containing protein</fullName>
    </recommendedName>
</protein>
<dbReference type="AlphaFoldDB" id="A0AAD5Q357"/>
<dbReference type="Proteomes" id="UP000820818">
    <property type="component" value="Linkage Group LG1"/>
</dbReference>
<reference evidence="2 3" key="1">
    <citation type="submission" date="2022-05" db="EMBL/GenBank/DDBJ databases">
        <title>A multi-omics perspective on studying reproductive biology in Daphnia sinensis.</title>
        <authorList>
            <person name="Jia J."/>
        </authorList>
    </citation>
    <scope>NUCLEOTIDE SEQUENCE [LARGE SCALE GENOMIC DNA]</scope>
    <source>
        <strain evidence="2 3">WSL</strain>
    </source>
</reference>
<evidence type="ECO:0000313" key="3">
    <source>
        <dbReference type="Proteomes" id="UP000820818"/>
    </source>
</evidence>
<evidence type="ECO:0000259" key="1">
    <source>
        <dbReference type="Pfam" id="PF18804"/>
    </source>
</evidence>
<proteinExistence type="predicted"/>
<dbReference type="InterPro" id="IPR040564">
    <property type="entry name" value="CxC3-like"/>
</dbReference>
<dbReference type="EMBL" id="WJBH02000001">
    <property type="protein sequence ID" value="KAI9565125.1"/>
    <property type="molecule type" value="Genomic_DNA"/>
</dbReference>
<name>A0AAD5Q357_9CRUS</name>
<accession>A0AAD5Q357</accession>
<feature type="domain" description="CxC3 like cysteine cluster" evidence="1">
    <location>
        <begin position="156"/>
        <end position="215"/>
    </location>
</feature>
<evidence type="ECO:0000313" key="2">
    <source>
        <dbReference type="EMBL" id="KAI9565125.1"/>
    </source>
</evidence>
<keyword evidence="3" id="KW-1185">Reference proteome</keyword>
<organism evidence="2 3">
    <name type="scientific">Daphnia sinensis</name>
    <dbReference type="NCBI Taxonomy" id="1820382"/>
    <lineage>
        <taxon>Eukaryota</taxon>
        <taxon>Metazoa</taxon>
        <taxon>Ecdysozoa</taxon>
        <taxon>Arthropoda</taxon>
        <taxon>Crustacea</taxon>
        <taxon>Branchiopoda</taxon>
        <taxon>Diplostraca</taxon>
        <taxon>Cladocera</taxon>
        <taxon>Anomopoda</taxon>
        <taxon>Daphniidae</taxon>
        <taxon>Daphnia</taxon>
        <taxon>Daphnia similis group</taxon>
    </lineage>
</organism>
<comment type="caution">
    <text evidence="2">The sequence shown here is derived from an EMBL/GenBank/DDBJ whole genome shotgun (WGS) entry which is preliminary data.</text>
</comment>
<gene>
    <name evidence="2" type="ORF">GHT06_008894</name>
</gene>
<sequence>MKVSKNFVAESVSYQTEVPKNFPVEYINFLKFTEKYFPDESGKSQTKEKKIFEDDVEKGWEVTMVETAYKALVEVYGSAPVPLFPAGPCPECSKIGVLGIAVVTSNSETHWCSVVVNDDFLTLNNLIQFSHLNFNYFRKNTRKQFLSSLGPLSPNYYREVRLEDFMSSGYFPTNLNNLRVKFSAKLLQMWHHLSLLTLETSLNQFSNALYRTSQDAGHSAIINSSMFQSASKAYAYVSHLIHKRVKVIKKKWCRACTSEITEELEPHSAHLDENLKLCRRRREKQ</sequence>